<reference evidence="8 9" key="1">
    <citation type="submission" date="2016-08" db="EMBL/GenBank/DDBJ databases">
        <title>A Parts List for Fungal Cellulosomes Revealed by Comparative Genomics.</title>
        <authorList>
            <consortium name="DOE Joint Genome Institute"/>
            <person name="Haitjema C.H."/>
            <person name="Gilmore S.P."/>
            <person name="Henske J.K."/>
            <person name="Solomon K.V."/>
            <person name="De Groot R."/>
            <person name="Kuo A."/>
            <person name="Mondo S.J."/>
            <person name="Salamov A.A."/>
            <person name="Labutti K."/>
            <person name="Zhao Z."/>
            <person name="Chiniquy J."/>
            <person name="Barry K."/>
            <person name="Brewer H.M."/>
            <person name="Purvine S.O."/>
            <person name="Wright A.T."/>
            <person name="Boxma B."/>
            <person name="Van Alen T."/>
            <person name="Hackstein J.H."/>
            <person name="Baker S.E."/>
            <person name="Grigoriev I.V."/>
            <person name="O'Malley M.A."/>
        </authorList>
    </citation>
    <scope>NUCLEOTIDE SEQUENCE [LARGE SCALE GENOMIC DNA]</scope>
    <source>
        <strain evidence="8 9">G1</strain>
    </source>
</reference>
<feature type="compositionally biased region" description="Low complexity" evidence="5">
    <location>
        <begin position="1079"/>
        <end position="1095"/>
    </location>
</feature>
<dbReference type="EMBL" id="MCOG01000113">
    <property type="protein sequence ID" value="ORY44591.1"/>
    <property type="molecule type" value="Genomic_DNA"/>
</dbReference>
<dbReference type="InterPro" id="IPR032675">
    <property type="entry name" value="LRR_dom_sf"/>
</dbReference>
<protein>
    <submittedName>
        <fullName evidence="8">L domain-like protein</fullName>
    </submittedName>
</protein>
<keyword evidence="9" id="KW-1185">Reference proteome</keyword>
<feature type="disulfide bond" evidence="4">
    <location>
        <begin position="1162"/>
        <end position="1176"/>
    </location>
</feature>
<proteinExistence type="predicted"/>
<dbReference type="InterPro" id="IPR050216">
    <property type="entry name" value="LRR_domain-containing"/>
</dbReference>
<feature type="disulfide bond" evidence="4">
    <location>
        <begin position="592"/>
        <end position="604"/>
    </location>
</feature>
<evidence type="ECO:0000256" key="1">
    <source>
        <dbReference type="ARBA" id="ARBA00022614"/>
    </source>
</evidence>
<feature type="signal peptide" evidence="6">
    <location>
        <begin position="1"/>
        <end position="20"/>
    </location>
</feature>
<dbReference type="InterPro" id="IPR003591">
    <property type="entry name" value="Leu-rich_rpt_typical-subtyp"/>
</dbReference>
<feature type="domain" description="Chitin-binding type-1" evidence="7">
    <location>
        <begin position="582"/>
        <end position="626"/>
    </location>
</feature>
<evidence type="ECO:0000313" key="9">
    <source>
        <dbReference type="Proteomes" id="UP000193920"/>
    </source>
</evidence>
<dbReference type="Gene3D" id="3.30.60.10">
    <property type="entry name" value="Endochitinase-like"/>
    <property type="match status" value="3"/>
</dbReference>
<keyword evidence="3" id="KW-0677">Repeat</keyword>
<keyword evidence="6" id="KW-0732">Signal</keyword>
<dbReference type="InterPro" id="IPR001002">
    <property type="entry name" value="Chitin-bd_1"/>
</dbReference>
<dbReference type="SUPFAM" id="SSF57016">
    <property type="entry name" value="Plant lectins/antimicrobial peptides"/>
    <property type="match status" value="3"/>
</dbReference>
<feature type="disulfide bond" evidence="4">
    <location>
        <begin position="1210"/>
        <end position="1224"/>
    </location>
</feature>
<organism evidence="8 9">
    <name type="scientific">Neocallimastix californiae</name>
    <dbReference type="NCBI Taxonomy" id="1754190"/>
    <lineage>
        <taxon>Eukaryota</taxon>
        <taxon>Fungi</taxon>
        <taxon>Fungi incertae sedis</taxon>
        <taxon>Chytridiomycota</taxon>
        <taxon>Chytridiomycota incertae sedis</taxon>
        <taxon>Neocallimastigomycetes</taxon>
        <taxon>Neocallimastigales</taxon>
        <taxon>Neocallimastigaceae</taxon>
        <taxon>Neocallimastix</taxon>
    </lineage>
</organism>
<dbReference type="PROSITE" id="PS51450">
    <property type="entry name" value="LRR"/>
    <property type="match status" value="4"/>
</dbReference>
<comment type="caution">
    <text evidence="4">Lacks conserved residue(s) required for the propagation of feature annotation.</text>
</comment>
<feature type="disulfide bond" evidence="4">
    <location>
        <begin position="1157"/>
        <end position="1169"/>
    </location>
</feature>
<dbReference type="InterPro" id="IPR018371">
    <property type="entry name" value="Chitin-binding_1_CS"/>
</dbReference>
<dbReference type="GO" id="GO:0008061">
    <property type="term" value="F:chitin binding"/>
    <property type="evidence" value="ECO:0007669"/>
    <property type="project" value="UniProtKB-UniRule"/>
</dbReference>
<dbReference type="CDD" id="cd11618">
    <property type="entry name" value="ChtBD1_1"/>
    <property type="match status" value="2"/>
</dbReference>
<evidence type="ECO:0000256" key="4">
    <source>
        <dbReference type="PROSITE-ProRule" id="PRU00261"/>
    </source>
</evidence>
<accession>A0A1Y2CC10</accession>
<gene>
    <name evidence="8" type="ORF">LY90DRAFT_21349</name>
</gene>
<evidence type="ECO:0000256" key="6">
    <source>
        <dbReference type="SAM" id="SignalP"/>
    </source>
</evidence>
<feature type="domain" description="Chitin-binding type-1" evidence="7">
    <location>
        <begin position="1147"/>
        <end position="1191"/>
    </location>
</feature>
<dbReference type="Pfam" id="PF13855">
    <property type="entry name" value="LRR_8"/>
    <property type="match status" value="1"/>
</dbReference>
<dbReference type="InterPro" id="IPR055414">
    <property type="entry name" value="LRR_R13L4/SHOC2-like"/>
</dbReference>
<feature type="disulfide bond" evidence="4">
    <location>
        <begin position="1205"/>
        <end position="1217"/>
    </location>
</feature>
<dbReference type="PROSITE" id="PS00026">
    <property type="entry name" value="CHIT_BIND_I_1"/>
    <property type="match status" value="2"/>
</dbReference>
<keyword evidence="2 4" id="KW-0147">Chitin-binding</keyword>
<evidence type="ECO:0000259" key="7">
    <source>
        <dbReference type="PROSITE" id="PS50941"/>
    </source>
</evidence>
<dbReference type="PANTHER" id="PTHR48051:SF54">
    <property type="entry name" value="LEUCINE-RICH REPEAT-CONTAINING PROTEIN"/>
    <property type="match status" value="1"/>
</dbReference>
<dbReference type="SUPFAM" id="SSF52058">
    <property type="entry name" value="L domain-like"/>
    <property type="match status" value="3"/>
</dbReference>
<feature type="region of interest" description="Disordered" evidence="5">
    <location>
        <begin position="1079"/>
        <end position="1098"/>
    </location>
</feature>
<dbReference type="PROSITE" id="PS50941">
    <property type="entry name" value="CHIT_BIND_I_2"/>
    <property type="match status" value="3"/>
</dbReference>
<evidence type="ECO:0000256" key="3">
    <source>
        <dbReference type="ARBA" id="ARBA00022737"/>
    </source>
</evidence>
<dbReference type="GO" id="GO:0005737">
    <property type="term" value="C:cytoplasm"/>
    <property type="evidence" value="ECO:0007669"/>
    <property type="project" value="TreeGrafter"/>
</dbReference>
<sequence length="1238" mass="142156">MILYIKLLLSLLLFISVIYSKISPFEYNNEISEDEDQNIESDCLDIKSISEDISCYKNDKGEVAKIEVRPESFDEKLLNYKTITNITYTIDIELDYEKSKEKIYNEFPESLLKFSNLKYLALNYHGYEEFHTHSTYEDLPIDKNYISRLPKTLEELSLSHIDLKQYNIDEIASLSNLKALNLFNCNIENVKFSSLENNNISELRIYYSSGKFYGYHLLEKNIFKYFKSLKKLSIDGVEISQDNINEIGTLTDIEELNIKLHSNLKLDPLQNLNKLSVANIGYYERNMDDSEYEDEIELVLNLKLPTNIRELYLENVKLSQSNLDLISTFKNLEKLIIYVESSLKYDSLKSLSKLTDLKIINYYKPLNLKIPKSIKNLYLIDVNLSQENIDEISTANIEKLSLVECYFANDIKFDSFKTLNLKKLSIAFPFYNDKDSEDKNYGKLKEIPELFYSFKDLEELYIKKQRITSLSNKIGNLKNLKILNLRDNDIENLPEEVSKLDNLEILDLSHNKIYADLPESYNHLSKLTEIDLSENLNIRGKTLTNESLKKCYYSEKYYLCKAKDMDCLGEDIQFEKCSNSNSSRCGKDDGKCPNGQCCNKEGYCGTGESYCSLEKGCQNNYGLCDNECNEIEYYLKKKNIYTEFMECSADSEGKVTHLDLHRVDLHEEDFKKVISYDTINSLIYSECYLINDNDFELQEISQMKNLKHLELWNFIYLKNITQHNIDLLSNLTNIEDLIFEYCEFESNGVSLKPLENLKKLKELVIYSDDEIELIEYPTNIPSLNSLTLHTKLTQKQFNDITSLTNLKELDLDRGYYNSSPLNLDKLKNLKNLEVLLLANSYNLSEFPESVYSLTHLKNLTLTNSEITSFPKKLTKLTDLRYINFSSNKLKEVPDSISSLENLDTLILYMNDISKVSEKLNNCKNLEYLNLNYNSKIKGNLPNLENLEKLRKLGFNDNGLTKFPKWIGNLKNLEYLDLNYNNIDDEIPESYSLLPNLKYFSLYGNENISGKYLINPSLEECLYDDIKNNNLCKEPDIKIPCLENAYESDYDKLKICESNTKKTSNSKTTIKGKSTTTIPITTSTSTTSPTTSTTTTTKKKNNSKIATTSTTTATTTTKKKNNSKITIISTTTKTTTKTTNIPVATNKEGKCGKNYGRCPSGECCSKYGYCGTSSKYCDISKGCQSEFGKCTKDEDKGKCGKGYGKCPSGECCSKYGYCGTSSKYCDISKGCQSEFGKCN</sequence>
<dbReference type="STRING" id="1754190.A0A1Y2CC10"/>
<evidence type="ECO:0000256" key="2">
    <source>
        <dbReference type="ARBA" id="ARBA00022669"/>
    </source>
</evidence>
<dbReference type="AlphaFoldDB" id="A0A1Y2CC10"/>
<dbReference type="CDD" id="cd00035">
    <property type="entry name" value="ChtBD1"/>
    <property type="match status" value="1"/>
</dbReference>
<name>A0A1Y2CC10_9FUNG</name>
<dbReference type="OrthoDB" id="2351246at2759"/>
<keyword evidence="1" id="KW-0433">Leucine-rich repeat</keyword>
<dbReference type="SMART" id="SM00365">
    <property type="entry name" value="LRR_SD22"/>
    <property type="match status" value="7"/>
</dbReference>
<feature type="domain" description="Chitin-binding type-1" evidence="7">
    <location>
        <begin position="1195"/>
        <end position="1238"/>
    </location>
</feature>
<dbReference type="SMART" id="SM00270">
    <property type="entry name" value="ChtBD1"/>
    <property type="match status" value="3"/>
</dbReference>
<dbReference type="PANTHER" id="PTHR48051">
    <property type="match status" value="1"/>
</dbReference>
<comment type="caution">
    <text evidence="8">The sequence shown here is derived from an EMBL/GenBank/DDBJ whole genome shotgun (WGS) entry which is preliminary data.</text>
</comment>
<keyword evidence="4" id="KW-1015">Disulfide bond</keyword>
<dbReference type="Gene3D" id="3.80.10.10">
    <property type="entry name" value="Ribonuclease Inhibitor"/>
    <property type="match status" value="4"/>
</dbReference>
<dbReference type="InterPro" id="IPR001611">
    <property type="entry name" value="Leu-rich_rpt"/>
</dbReference>
<dbReference type="Proteomes" id="UP000193920">
    <property type="component" value="Unassembled WGS sequence"/>
</dbReference>
<dbReference type="Pfam" id="PF23598">
    <property type="entry name" value="LRR_14"/>
    <property type="match status" value="2"/>
</dbReference>
<feature type="chain" id="PRO_5012237499" evidence="6">
    <location>
        <begin position="21"/>
        <end position="1238"/>
    </location>
</feature>
<evidence type="ECO:0000256" key="5">
    <source>
        <dbReference type="SAM" id="MobiDB-lite"/>
    </source>
</evidence>
<evidence type="ECO:0000313" key="8">
    <source>
        <dbReference type="EMBL" id="ORY44591.1"/>
    </source>
</evidence>
<dbReference type="InterPro" id="IPR036861">
    <property type="entry name" value="Endochitinase-like_sf"/>
</dbReference>
<dbReference type="Pfam" id="PF00187">
    <property type="entry name" value="Chitin_bind_1"/>
    <property type="match status" value="2"/>
</dbReference>
<feature type="disulfide bond" evidence="4">
    <location>
        <begin position="597"/>
        <end position="611"/>
    </location>
</feature>
<dbReference type="SMART" id="SM00369">
    <property type="entry name" value="LRR_TYP"/>
    <property type="match status" value="8"/>
</dbReference>